<comment type="caution">
    <text evidence="2">The sequence shown here is derived from an EMBL/GenBank/DDBJ whole genome shotgun (WGS) entry which is preliminary data.</text>
</comment>
<dbReference type="OrthoDB" id="9812295at2"/>
<dbReference type="RefSeq" id="WP_037457349.1">
    <property type="nucleotide sequence ID" value="NZ_AVFL01000019.1"/>
</dbReference>
<dbReference type="AlphaFoldDB" id="W9H3B8"/>
<dbReference type="PATRIC" id="fig|1385369.3.peg.4622"/>
<dbReference type="GO" id="GO:0010181">
    <property type="term" value="F:FMN binding"/>
    <property type="evidence" value="ECO:0007669"/>
    <property type="project" value="TreeGrafter"/>
</dbReference>
<dbReference type="InterPro" id="IPR005025">
    <property type="entry name" value="FMN_Rdtase-like_dom"/>
</dbReference>
<dbReference type="GO" id="GO:0005829">
    <property type="term" value="C:cytosol"/>
    <property type="evidence" value="ECO:0007669"/>
    <property type="project" value="TreeGrafter"/>
</dbReference>
<sequence length="193" mass="20656">MTSSTPSPVRILGISGSLRRASNCTAILRTLQDKLGGKAELIIHPLNDLPLYDQDIDNETAPDSVFAFKRAIAEADGLIAVSPEYNYGMSGVLKNALDWASRPAMKSPLKGKPSLIMTASPGFTGGVRAQYQVRETLSGCLARVIARPQVVIPAVHEKITDGRLTDAASIDFALAAVDDLIEEIRIVRLSQAA</sequence>
<gene>
    <name evidence="2" type="ORF">N825_13705</name>
</gene>
<dbReference type="EMBL" id="AVFL01000019">
    <property type="protein sequence ID" value="EWY38258.1"/>
    <property type="molecule type" value="Genomic_DNA"/>
</dbReference>
<dbReference type="Pfam" id="PF03358">
    <property type="entry name" value="FMN_red"/>
    <property type="match status" value="1"/>
</dbReference>
<accession>W9H3B8</accession>
<organism evidence="2 3">
    <name type="scientific">Skermanella stibiiresistens SB22</name>
    <dbReference type="NCBI Taxonomy" id="1385369"/>
    <lineage>
        <taxon>Bacteria</taxon>
        <taxon>Pseudomonadati</taxon>
        <taxon>Pseudomonadota</taxon>
        <taxon>Alphaproteobacteria</taxon>
        <taxon>Rhodospirillales</taxon>
        <taxon>Azospirillaceae</taxon>
        <taxon>Skermanella</taxon>
    </lineage>
</organism>
<evidence type="ECO:0000259" key="1">
    <source>
        <dbReference type="Pfam" id="PF03358"/>
    </source>
</evidence>
<dbReference type="Proteomes" id="UP000019486">
    <property type="component" value="Unassembled WGS sequence"/>
</dbReference>
<reference evidence="2 3" key="1">
    <citation type="submission" date="2013-08" db="EMBL/GenBank/DDBJ databases">
        <title>The genome sequence of Skermanella stibiiresistens.</title>
        <authorList>
            <person name="Zhu W."/>
            <person name="Wang G."/>
        </authorList>
    </citation>
    <scope>NUCLEOTIDE SEQUENCE [LARGE SCALE GENOMIC DNA]</scope>
    <source>
        <strain evidence="2 3">SB22</strain>
    </source>
</reference>
<dbReference type="InterPro" id="IPR029039">
    <property type="entry name" value="Flavoprotein-like_sf"/>
</dbReference>
<dbReference type="GO" id="GO:0016491">
    <property type="term" value="F:oxidoreductase activity"/>
    <property type="evidence" value="ECO:0007669"/>
    <property type="project" value="InterPro"/>
</dbReference>
<dbReference type="SUPFAM" id="SSF52218">
    <property type="entry name" value="Flavoproteins"/>
    <property type="match status" value="1"/>
</dbReference>
<protein>
    <submittedName>
        <fullName evidence="2">NADPH-dependent FMN reductase</fullName>
    </submittedName>
</protein>
<dbReference type="STRING" id="1385369.N825_13705"/>
<dbReference type="PANTHER" id="PTHR30543:SF21">
    <property type="entry name" value="NAD(P)H-DEPENDENT FMN REDUCTASE LOT6"/>
    <property type="match status" value="1"/>
</dbReference>
<evidence type="ECO:0000313" key="3">
    <source>
        <dbReference type="Proteomes" id="UP000019486"/>
    </source>
</evidence>
<feature type="domain" description="NADPH-dependent FMN reductase-like" evidence="1">
    <location>
        <begin position="10"/>
        <end position="156"/>
    </location>
</feature>
<dbReference type="PANTHER" id="PTHR30543">
    <property type="entry name" value="CHROMATE REDUCTASE"/>
    <property type="match status" value="1"/>
</dbReference>
<keyword evidence="3" id="KW-1185">Reference proteome</keyword>
<dbReference type="InterPro" id="IPR050712">
    <property type="entry name" value="NAD(P)H-dep_reductase"/>
</dbReference>
<evidence type="ECO:0000313" key="2">
    <source>
        <dbReference type="EMBL" id="EWY38258.1"/>
    </source>
</evidence>
<proteinExistence type="predicted"/>
<name>W9H3B8_9PROT</name>
<dbReference type="Gene3D" id="3.40.50.360">
    <property type="match status" value="1"/>
</dbReference>